<organism evidence="3 4">
    <name type="scientific">candidate division WS5 bacterium</name>
    <dbReference type="NCBI Taxonomy" id="2093353"/>
    <lineage>
        <taxon>Bacteria</taxon>
        <taxon>candidate division WS5</taxon>
    </lineage>
</organism>
<dbReference type="InterPro" id="IPR000917">
    <property type="entry name" value="Sulfatase_N"/>
</dbReference>
<dbReference type="Gene3D" id="3.40.720.10">
    <property type="entry name" value="Alkaline Phosphatase, subunit A"/>
    <property type="match status" value="1"/>
</dbReference>
<dbReference type="InterPro" id="IPR052701">
    <property type="entry name" value="GAG_Ulvan_Degrading_Sulfatases"/>
</dbReference>
<accession>A0A419DDT6</accession>
<feature type="domain" description="Sulfatase N-terminal" evidence="2">
    <location>
        <begin position="200"/>
        <end position="548"/>
    </location>
</feature>
<name>A0A419DDT6_9BACT</name>
<dbReference type="PANTHER" id="PTHR43751">
    <property type="entry name" value="SULFATASE"/>
    <property type="match status" value="1"/>
</dbReference>
<feature type="transmembrane region" description="Helical" evidence="1">
    <location>
        <begin position="6"/>
        <end position="25"/>
    </location>
</feature>
<evidence type="ECO:0000259" key="2">
    <source>
        <dbReference type="Pfam" id="PF00884"/>
    </source>
</evidence>
<keyword evidence="1" id="KW-0472">Membrane</keyword>
<feature type="transmembrane region" description="Helical" evidence="1">
    <location>
        <begin position="156"/>
        <end position="176"/>
    </location>
</feature>
<dbReference type="PANTHER" id="PTHR43751:SF3">
    <property type="entry name" value="SULFATASE N-TERMINAL DOMAIN-CONTAINING PROTEIN"/>
    <property type="match status" value="1"/>
</dbReference>
<dbReference type="Pfam" id="PF00884">
    <property type="entry name" value="Sulfatase"/>
    <property type="match status" value="1"/>
</dbReference>
<feature type="transmembrane region" description="Helical" evidence="1">
    <location>
        <begin position="117"/>
        <end position="136"/>
    </location>
</feature>
<feature type="transmembrane region" description="Helical" evidence="1">
    <location>
        <begin position="37"/>
        <end position="57"/>
    </location>
</feature>
<evidence type="ECO:0000256" key="1">
    <source>
        <dbReference type="SAM" id="Phobius"/>
    </source>
</evidence>
<keyword evidence="1" id="KW-1133">Transmembrane helix</keyword>
<dbReference type="Gene3D" id="3.30.1120.10">
    <property type="match status" value="1"/>
</dbReference>
<comment type="caution">
    <text evidence="3">The sequence shown here is derived from an EMBL/GenBank/DDBJ whole genome shotgun (WGS) entry which is preliminary data.</text>
</comment>
<dbReference type="SUPFAM" id="SSF53649">
    <property type="entry name" value="Alkaline phosphatase-like"/>
    <property type="match status" value="1"/>
</dbReference>
<sequence length="663" mass="76814">MTTPKIFYLNIFRPVFVLFSLYLIGDVFYRLDGFKHFASFSEILPGVILIITLWGIMSIFSALFIWLILLATEWICLGLKIRIEKQHLLLYSGILFFIVVILWIFKRHLLLSVPIPFQQRVLALTGAILISIFITWLLRKKSERLIDIIQKRIAPLVWLFGILFIISLSLAFYFALKQDKTYIGTQKNYQSTRAGGNNSPNIILIVFDALTARDMSVYGYYRNTTPFIAEWARKASLFTRAKSDSNFTTASTASLMTGKRVWTHRAFFLDTNSQPLRGNMESLPLVLKKGGYHTMAFVANPYASVSSLGITSGFDNAPDLYEFRKYHSLKGWVFLHMHLMLSKIYRDKIKLWDWIIRDDFILMRLLNLVYPDFTLTEVPPEIIFNKFLKIINNTETPFFAWLHIYPPHDPYLPPEQYSGIFDDSSAFRNYSSQWNAINNFHVVRSDNNARILRARYDEFIRYCDRQFENFIIQLESINMLKNTVVILTSDHGESFDHDYIGHGGTDLYEHVTHIPLIIKEPKQTEGRIIDDIVGQIDITATVIEIAGISNPSWMEGRSLVPLIRGNKFQPLPVFSMSFVSNQSSNQPITRGSVAVWKGDYKMIHYLDDNRSLLYNLTRDPDELYNLFEKEAEVGQHLLTIIQEQIEMSNAKTLSSNNEYSLYQ</sequence>
<evidence type="ECO:0000313" key="4">
    <source>
        <dbReference type="Proteomes" id="UP000285655"/>
    </source>
</evidence>
<feature type="transmembrane region" description="Helical" evidence="1">
    <location>
        <begin position="88"/>
        <end position="105"/>
    </location>
</feature>
<dbReference type="Proteomes" id="UP000285655">
    <property type="component" value="Unassembled WGS sequence"/>
</dbReference>
<dbReference type="InterPro" id="IPR017850">
    <property type="entry name" value="Alkaline_phosphatase_core_sf"/>
</dbReference>
<reference evidence="3 4" key="1">
    <citation type="journal article" date="2017" name="ISME J.">
        <title>Energy and carbon metabolisms in a deep terrestrial subsurface fluid microbial community.</title>
        <authorList>
            <person name="Momper L."/>
            <person name="Jungbluth S.P."/>
            <person name="Lee M.D."/>
            <person name="Amend J.P."/>
        </authorList>
    </citation>
    <scope>NUCLEOTIDE SEQUENCE [LARGE SCALE GENOMIC DNA]</scope>
    <source>
        <strain evidence="3">SURF_29</strain>
    </source>
</reference>
<protein>
    <submittedName>
        <fullName evidence="3">DUF229 domain-containing protein</fullName>
    </submittedName>
</protein>
<dbReference type="EMBL" id="QZJW01000024">
    <property type="protein sequence ID" value="RJO61248.1"/>
    <property type="molecule type" value="Genomic_DNA"/>
</dbReference>
<dbReference type="CDD" id="cd16148">
    <property type="entry name" value="sulfatase_like"/>
    <property type="match status" value="1"/>
</dbReference>
<dbReference type="AlphaFoldDB" id="A0A419DDT6"/>
<proteinExistence type="predicted"/>
<keyword evidence="1" id="KW-0812">Transmembrane</keyword>
<gene>
    <name evidence="3" type="ORF">C4544_03335</name>
</gene>
<evidence type="ECO:0000313" key="3">
    <source>
        <dbReference type="EMBL" id="RJO61248.1"/>
    </source>
</evidence>